<evidence type="ECO:0000313" key="5">
    <source>
        <dbReference type="Proteomes" id="UP000070409"/>
    </source>
</evidence>
<proteinExistence type="predicted"/>
<organism evidence="4 5">
    <name type="scientific">Tsukamurella pseudospumae</name>
    <dbReference type="NCBI Taxonomy" id="239498"/>
    <lineage>
        <taxon>Bacteria</taxon>
        <taxon>Bacillati</taxon>
        <taxon>Actinomycetota</taxon>
        <taxon>Actinomycetes</taxon>
        <taxon>Mycobacteriales</taxon>
        <taxon>Tsukamurellaceae</taxon>
        <taxon>Tsukamurella</taxon>
    </lineage>
</organism>
<dbReference type="InterPro" id="IPR001647">
    <property type="entry name" value="HTH_TetR"/>
</dbReference>
<feature type="domain" description="HTH tetR-type" evidence="3">
    <location>
        <begin position="25"/>
        <end position="85"/>
    </location>
</feature>
<dbReference type="SUPFAM" id="SSF46689">
    <property type="entry name" value="Homeodomain-like"/>
    <property type="match status" value="1"/>
</dbReference>
<name>A0A137YZD7_9ACTN</name>
<dbReference type="Gene3D" id="1.10.357.10">
    <property type="entry name" value="Tetracycline Repressor, domain 2"/>
    <property type="match status" value="1"/>
</dbReference>
<keyword evidence="1 2" id="KW-0238">DNA-binding</keyword>
<dbReference type="EMBL" id="LSRE01000044">
    <property type="protein sequence ID" value="KXO91306.1"/>
    <property type="molecule type" value="Genomic_DNA"/>
</dbReference>
<evidence type="ECO:0000313" key="4">
    <source>
        <dbReference type="EMBL" id="KXO91306.1"/>
    </source>
</evidence>
<evidence type="ECO:0000259" key="3">
    <source>
        <dbReference type="PROSITE" id="PS50977"/>
    </source>
</evidence>
<keyword evidence="5" id="KW-1185">Reference proteome</keyword>
<comment type="caution">
    <text evidence="4">The sequence shown here is derived from an EMBL/GenBank/DDBJ whole genome shotgun (WGS) entry which is preliminary data.</text>
</comment>
<sequence>MAGVDSVYQVGLASLPTSVDTVNVDATRDALVRAGTAMVDADGIGAVGVRSVAAAAGLSHGAPRRYFPTLTALLAAIAREGVLDLDRELGPALHSGVGDAAVAYWRYSVTRPYMFDLIFRHDLLAGAGGDLRGITGVWIDALADRLGGVDRAIEMWSAVHGLCVLTRTEAVAVAGVAVDEAYVHAFAERLAASTSGTNDAARS</sequence>
<protein>
    <recommendedName>
        <fullName evidence="3">HTH tetR-type domain-containing protein</fullName>
    </recommendedName>
</protein>
<dbReference type="InterPro" id="IPR036271">
    <property type="entry name" value="Tet_transcr_reg_TetR-rel_C_sf"/>
</dbReference>
<gene>
    <name evidence="4" type="ORF">AXK61_07060</name>
</gene>
<feature type="DNA-binding region" description="H-T-H motif" evidence="2">
    <location>
        <begin position="48"/>
        <end position="67"/>
    </location>
</feature>
<evidence type="ECO:0000256" key="2">
    <source>
        <dbReference type="PROSITE-ProRule" id="PRU00335"/>
    </source>
</evidence>
<reference evidence="4 5" key="1">
    <citation type="submission" date="2016-02" db="EMBL/GenBank/DDBJ databases">
        <authorList>
            <person name="Teng J.L."/>
            <person name="Tang Y."/>
            <person name="Huang Y."/>
            <person name="Guo F."/>
            <person name="Wei W."/>
            <person name="Chen J.H."/>
            <person name="Wong S.Y."/>
            <person name="Lau S.K."/>
            <person name="Woo P.C."/>
        </authorList>
    </citation>
    <scope>NUCLEOTIDE SEQUENCE [LARGE SCALE GENOMIC DNA]</scope>
    <source>
        <strain evidence="4 5">JCM 13375</strain>
    </source>
</reference>
<dbReference type="PROSITE" id="PS50977">
    <property type="entry name" value="HTH_TETR_2"/>
    <property type="match status" value="1"/>
</dbReference>
<accession>A0A137YZD7</accession>
<dbReference type="SUPFAM" id="SSF48498">
    <property type="entry name" value="Tetracyclin repressor-like, C-terminal domain"/>
    <property type="match status" value="1"/>
</dbReference>
<dbReference type="Proteomes" id="UP000070409">
    <property type="component" value="Unassembled WGS sequence"/>
</dbReference>
<dbReference type="InterPro" id="IPR009057">
    <property type="entry name" value="Homeodomain-like_sf"/>
</dbReference>
<evidence type="ECO:0000256" key="1">
    <source>
        <dbReference type="ARBA" id="ARBA00023125"/>
    </source>
</evidence>